<dbReference type="AlphaFoldDB" id="A0A4T3EWQ2"/>
<feature type="domain" description="Methyltransferase FkbM" evidence="1">
    <location>
        <begin position="72"/>
        <end position="167"/>
    </location>
</feature>
<proteinExistence type="predicted"/>
<keyword evidence="3" id="KW-1185">Reference proteome</keyword>
<dbReference type="GO" id="GO:0008168">
    <property type="term" value="F:methyltransferase activity"/>
    <property type="evidence" value="ECO:0007669"/>
    <property type="project" value="UniProtKB-KW"/>
</dbReference>
<gene>
    <name evidence="2" type="ORF">E5222_14735</name>
</gene>
<dbReference type="PANTHER" id="PTHR32026:SF10">
    <property type="entry name" value="METHYLTRANSFERASE-LIKE PROTEIN 24-RELATED"/>
    <property type="match status" value="1"/>
</dbReference>
<dbReference type="Gene3D" id="3.40.50.150">
    <property type="entry name" value="Vaccinia Virus protein VP39"/>
    <property type="match status" value="1"/>
</dbReference>
<accession>A0A4T3EWQ2</accession>
<dbReference type="OrthoDB" id="5679686at2"/>
<sequence>MLSRTLGRAWRRANRLVSRRWLQGQVVKNAVELRQYGQGHAAWWVPADLAAGSVAYCGGVGLDATFDFALADEMGLEVHSFDPTPRALEYMERENRGRVRMHPWGLLDRDEVVRFHAPADPRHVNFFVENLHGTEEYFEAECLTISTVMERLGHERIDLLKIDIEGSWGKVIDRMLDDSILPGTLCVEFDSPAPLWRVRPIVRRLQKAGYSLVRRDKENCVFVHTR</sequence>
<keyword evidence="2" id="KW-0808">Transferase</keyword>
<dbReference type="GO" id="GO:0032259">
    <property type="term" value="P:methylation"/>
    <property type="evidence" value="ECO:0007669"/>
    <property type="project" value="UniProtKB-KW"/>
</dbReference>
<dbReference type="InterPro" id="IPR026913">
    <property type="entry name" value="METTL24"/>
</dbReference>
<reference evidence="2 3" key="1">
    <citation type="submission" date="2019-04" db="EMBL/GenBank/DDBJ databases">
        <title>Altererythrobacter aquimixticola sp. nov., isolated from sediment of junction between the ocean and a freshwater spring.</title>
        <authorList>
            <person name="Yoon J.-H."/>
        </authorList>
    </citation>
    <scope>NUCLEOTIDE SEQUENCE [LARGE SCALE GENOMIC DNA]</scope>
    <source>
        <strain evidence="2 3">SSKS-13</strain>
    </source>
</reference>
<organism evidence="2 3">
    <name type="scientific">Alteraurantiacibacter aquimixticola</name>
    <dbReference type="NCBI Taxonomy" id="2489173"/>
    <lineage>
        <taxon>Bacteria</taxon>
        <taxon>Pseudomonadati</taxon>
        <taxon>Pseudomonadota</taxon>
        <taxon>Alphaproteobacteria</taxon>
        <taxon>Sphingomonadales</taxon>
        <taxon>Erythrobacteraceae</taxon>
        <taxon>Alteraurantiacibacter</taxon>
    </lineage>
</organism>
<evidence type="ECO:0000313" key="2">
    <source>
        <dbReference type="EMBL" id="TIX48986.1"/>
    </source>
</evidence>
<dbReference type="PANTHER" id="PTHR32026">
    <property type="entry name" value="METHYLTRANSFERASE-LIKE PROTEIN 24"/>
    <property type="match status" value="1"/>
</dbReference>
<dbReference type="InterPro" id="IPR006342">
    <property type="entry name" value="FkbM_mtfrase"/>
</dbReference>
<dbReference type="SUPFAM" id="SSF53335">
    <property type="entry name" value="S-adenosyl-L-methionine-dependent methyltransferases"/>
    <property type="match status" value="1"/>
</dbReference>
<dbReference type="Pfam" id="PF05050">
    <property type="entry name" value="Methyltransf_21"/>
    <property type="match status" value="1"/>
</dbReference>
<evidence type="ECO:0000259" key="1">
    <source>
        <dbReference type="Pfam" id="PF05050"/>
    </source>
</evidence>
<dbReference type="InterPro" id="IPR029063">
    <property type="entry name" value="SAM-dependent_MTases_sf"/>
</dbReference>
<dbReference type="NCBIfam" id="TIGR01444">
    <property type="entry name" value="fkbM_fam"/>
    <property type="match status" value="1"/>
</dbReference>
<keyword evidence="2" id="KW-0489">Methyltransferase</keyword>
<protein>
    <submittedName>
        <fullName evidence="2">FkbM family methyltransferase</fullName>
    </submittedName>
</protein>
<evidence type="ECO:0000313" key="3">
    <source>
        <dbReference type="Proteomes" id="UP000309389"/>
    </source>
</evidence>
<name>A0A4T3EWQ2_9SPHN</name>
<comment type="caution">
    <text evidence="2">The sequence shown here is derived from an EMBL/GenBank/DDBJ whole genome shotgun (WGS) entry which is preliminary data.</text>
</comment>
<dbReference type="EMBL" id="SSHH01000004">
    <property type="protein sequence ID" value="TIX48986.1"/>
    <property type="molecule type" value="Genomic_DNA"/>
</dbReference>
<dbReference type="Proteomes" id="UP000309389">
    <property type="component" value="Unassembled WGS sequence"/>
</dbReference>